<name>A0A2T0SBC8_9ACTN</name>
<feature type="chain" id="PRO_5015423824" evidence="2">
    <location>
        <begin position="24"/>
        <end position="152"/>
    </location>
</feature>
<evidence type="ECO:0000313" key="5">
    <source>
        <dbReference type="Proteomes" id="UP000239209"/>
    </source>
</evidence>
<feature type="region of interest" description="Disordered" evidence="1">
    <location>
        <begin position="96"/>
        <end position="152"/>
    </location>
</feature>
<evidence type="ECO:0000256" key="2">
    <source>
        <dbReference type="SAM" id="SignalP"/>
    </source>
</evidence>
<gene>
    <name evidence="4" type="ORF">CLV70_104282</name>
</gene>
<dbReference type="Pfam" id="PF03413">
    <property type="entry name" value="PepSY"/>
    <property type="match status" value="1"/>
</dbReference>
<sequence>MRKAVLATVTAGVLLAGTGVAMAADTGNGDPTCAPGTIVTSAQAVDAALRAGGGGRASGMQVVQSGGRMVYVISFVRGNRTRTATVDALTGEVVSIANGGNSGNSGRTGGATGNGQSGDDRDDDDDDDDDRDDDDDDDDDDGPDREGVEGSK</sequence>
<protein>
    <submittedName>
        <fullName evidence="4">Peptidase YpeB-like protein</fullName>
    </submittedName>
</protein>
<dbReference type="Gene3D" id="3.10.450.40">
    <property type="match status" value="1"/>
</dbReference>
<feature type="compositionally biased region" description="Acidic residues" evidence="1">
    <location>
        <begin position="120"/>
        <end position="143"/>
    </location>
</feature>
<evidence type="ECO:0000313" key="4">
    <source>
        <dbReference type="EMBL" id="PRY30730.1"/>
    </source>
</evidence>
<keyword evidence="5" id="KW-1185">Reference proteome</keyword>
<dbReference type="InterPro" id="IPR025711">
    <property type="entry name" value="PepSY"/>
</dbReference>
<dbReference type="OrthoDB" id="9969349at2"/>
<evidence type="ECO:0000256" key="1">
    <source>
        <dbReference type="SAM" id="MobiDB-lite"/>
    </source>
</evidence>
<organism evidence="4 5">
    <name type="scientific">Pseudosporangium ferrugineum</name>
    <dbReference type="NCBI Taxonomy" id="439699"/>
    <lineage>
        <taxon>Bacteria</taxon>
        <taxon>Bacillati</taxon>
        <taxon>Actinomycetota</taxon>
        <taxon>Actinomycetes</taxon>
        <taxon>Micromonosporales</taxon>
        <taxon>Micromonosporaceae</taxon>
        <taxon>Pseudosporangium</taxon>
    </lineage>
</organism>
<dbReference type="EMBL" id="PVZG01000004">
    <property type="protein sequence ID" value="PRY30730.1"/>
    <property type="molecule type" value="Genomic_DNA"/>
</dbReference>
<dbReference type="Proteomes" id="UP000239209">
    <property type="component" value="Unassembled WGS sequence"/>
</dbReference>
<accession>A0A2T0SBC8</accession>
<dbReference type="AlphaFoldDB" id="A0A2T0SBC8"/>
<dbReference type="RefSeq" id="WP_106126337.1">
    <property type="nucleotide sequence ID" value="NZ_PVZG01000004.1"/>
</dbReference>
<comment type="caution">
    <text evidence="4">The sequence shown here is derived from an EMBL/GenBank/DDBJ whole genome shotgun (WGS) entry which is preliminary data.</text>
</comment>
<reference evidence="4 5" key="1">
    <citation type="submission" date="2018-03" db="EMBL/GenBank/DDBJ databases">
        <title>Genomic Encyclopedia of Archaeal and Bacterial Type Strains, Phase II (KMG-II): from individual species to whole genera.</title>
        <authorList>
            <person name="Goeker M."/>
        </authorList>
    </citation>
    <scope>NUCLEOTIDE SEQUENCE [LARGE SCALE GENOMIC DNA]</scope>
    <source>
        <strain evidence="4 5">DSM 45348</strain>
    </source>
</reference>
<feature type="domain" description="PepSY" evidence="3">
    <location>
        <begin position="39"/>
        <end position="96"/>
    </location>
</feature>
<keyword evidence="2" id="KW-0732">Signal</keyword>
<feature type="compositionally biased region" description="Gly residues" evidence="1">
    <location>
        <begin position="100"/>
        <end position="116"/>
    </location>
</feature>
<evidence type="ECO:0000259" key="3">
    <source>
        <dbReference type="Pfam" id="PF03413"/>
    </source>
</evidence>
<feature type="signal peptide" evidence="2">
    <location>
        <begin position="1"/>
        <end position="23"/>
    </location>
</feature>
<proteinExistence type="predicted"/>